<reference evidence="1" key="1">
    <citation type="submission" date="2022-07" db="EMBL/GenBank/DDBJ databases">
        <title>Complete Genome Sequence of the Radioresistant Bacterium Deinococcus aetherius ST0316, Isolated from the Air Dust collected in Lower Stratosphere above Japan.</title>
        <authorList>
            <person name="Satoh K."/>
            <person name="Hagiwara K."/>
            <person name="Katsumata K."/>
            <person name="Kubo A."/>
            <person name="Yokobori S."/>
            <person name="Yamagishi A."/>
            <person name="Oono Y."/>
            <person name="Narumi I."/>
        </authorList>
    </citation>
    <scope>NUCLEOTIDE SEQUENCE</scope>
    <source>
        <strain evidence="1">ST0316</strain>
    </source>
</reference>
<name>A0ABN6RGU2_9DEIO</name>
<keyword evidence="2" id="KW-1185">Reference proteome</keyword>
<dbReference type="Proteomes" id="UP001064971">
    <property type="component" value="Chromosome"/>
</dbReference>
<dbReference type="EMBL" id="AP026560">
    <property type="protein sequence ID" value="BDP40916.1"/>
    <property type="molecule type" value="Genomic_DNA"/>
</dbReference>
<proteinExistence type="predicted"/>
<accession>A0ABN6RGU2</accession>
<evidence type="ECO:0000313" key="1">
    <source>
        <dbReference type="EMBL" id="BDP40916.1"/>
    </source>
</evidence>
<sequence length="152" mass="17333">MPAPYVELPSEALKGFKPTWTYSSTLIWWQFDDISFPEKGWADNPGVVLPWWAHQLILLIQGARTVELRFMEGPYALTLSPTTGDDVEVSALEWEAPLSVALPDLVHAVQDAMRRVTPAFEAVPEFRAHARSLRDLAEQLDRQLRYREQGSR</sequence>
<evidence type="ECO:0000313" key="2">
    <source>
        <dbReference type="Proteomes" id="UP001064971"/>
    </source>
</evidence>
<protein>
    <submittedName>
        <fullName evidence="1">Uncharacterized protein</fullName>
    </submittedName>
</protein>
<dbReference type="RefSeq" id="WP_264776716.1">
    <property type="nucleotide sequence ID" value="NZ_AP026560.1"/>
</dbReference>
<gene>
    <name evidence="1" type="ORF">DAETH_08850</name>
</gene>
<organism evidence="1 2">
    <name type="scientific">Deinococcus aetherius</name>
    <dbReference type="NCBI Taxonomy" id="200252"/>
    <lineage>
        <taxon>Bacteria</taxon>
        <taxon>Thermotogati</taxon>
        <taxon>Deinococcota</taxon>
        <taxon>Deinococci</taxon>
        <taxon>Deinococcales</taxon>
        <taxon>Deinococcaceae</taxon>
        <taxon>Deinococcus</taxon>
    </lineage>
</organism>